<gene>
    <name evidence="15" type="primary">bfr</name>
    <name evidence="15" type="ORF">NCTC8261_00710</name>
</gene>
<dbReference type="PROSITE" id="PS50905">
    <property type="entry name" value="FERRITIN_LIKE"/>
    <property type="match status" value="1"/>
</dbReference>
<dbReference type="GO" id="GO:0004322">
    <property type="term" value="F:ferroxidase activity"/>
    <property type="evidence" value="ECO:0007669"/>
    <property type="project" value="UniProtKB-EC"/>
</dbReference>
<dbReference type="GO" id="GO:0008199">
    <property type="term" value="F:ferric iron binding"/>
    <property type="evidence" value="ECO:0007669"/>
    <property type="project" value="InterPro"/>
</dbReference>
<dbReference type="EMBL" id="UGXT01000002">
    <property type="protein sequence ID" value="SUH34529.1"/>
    <property type="molecule type" value="Genomic_DNA"/>
</dbReference>
<evidence type="ECO:0000259" key="14">
    <source>
        <dbReference type="PROSITE" id="PS50905"/>
    </source>
</evidence>
<accession>A0A379WK67</accession>
<evidence type="ECO:0000256" key="11">
    <source>
        <dbReference type="PIRNR" id="PIRNR002560"/>
    </source>
</evidence>
<feature type="binding site" evidence="12">
    <location>
        <position position="94"/>
    </location>
    <ligand>
        <name>Fe cation</name>
        <dbReference type="ChEBI" id="CHEBI:24875"/>
        <label>2</label>
    </ligand>
</feature>
<evidence type="ECO:0000256" key="1">
    <source>
        <dbReference type="ARBA" id="ARBA00001962"/>
    </source>
</evidence>
<dbReference type="GO" id="GO:0020037">
    <property type="term" value="F:heme binding"/>
    <property type="evidence" value="ECO:0007669"/>
    <property type="project" value="TreeGrafter"/>
</dbReference>
<dbReference type="NCBIfam" id="TIGR00754">
    <property type="entry name" value="bfr"/>
    <property type="match status" value="1"/>
</dbReference>
<comment type="catalytic activity">
    <reaction evidence="10">
        <text>Fe(2+)(in) = Fe(2+)(out)</text>
        <dbReference type="Rhea" id="RHEA:28486"/>
        <dbReference type="ChEBI" id="CHEBI:29033"/>
    </reaction>
</comment>
<dbReference type="Proteomes" id="UP000254712">
    <property type="component" value="Unassembled WGS sequence"/>
</dbReference>
<keyword evidence="9 11" id="KW-0408">Iron</keyword>
<evidence type="ECO:0000313" key="16">
    <source>
        <dbReference type="Proteomes" id="UP000254712"/>
    </source>
</evidence>
<dbReference type="PROSITE" id="PS00549">
    <property type="entry name" value="BACTERIOFERRITIN"/>
    <property type="match status" value="1"/>
</dbReference>
<keyword evidence="6 11" id="KW-0409">Iron storage</keyword>
<evidence type="ECO:0000256" key="9">
    <source>
        <dbReference type="ARBA" id="ARBA00023004"/>
    </source>
</evidence>
<dbReference type="InterPro" id="IPR008331">
    <property type="entry name" value="Ferritin_DPS_dom"/>
</dbReference>
<dbReference type="InterPro" id="IPR002024">
    <property type="entry name" value="Bacterioferritin"/>
</dbReference>
<keyword evidence="15" id="KW-0560">Oxidoreductase</keyword>
<dbReference type="SUPFAM" id="SSF47240">
    <property type="entry name" value="Ferritin-like"/>
    <property type="match status" value="1"/>
</dbReference>
<dbReference type="Gene3D" id="1.20.1260.10">
    <property type="match status" value="1"/>
</dbReference>
<reference evidence="15 16" key="1">
    <citation type="submission" date="2018-06" db="EMBL/GenBank/DDBJ databases">
        <authorList>
            <consortium name="Pathogen Informatics"/>
            <person name="Doyle S."/>
        </authorList>
    </citation>
    <scope>NUCLEOTIDE SEQUENCE [LARGE SCALE GENOMIC DNA]</scope>
    <source>
        <strain evidence="15 16">NCTC8261</strain>
    </source>
</reference>
<feature type="domain" description="Ferritin-like diiron" evidence="14">
    <location>
        <begin position="1"/>
        <end position="145"/>
    </location>
</feature>
<dbReference type="GO" id="GO:0005829">
    <property type="term" value="C:cytosol"/>
    <property type="evidence" value="ECO:0007669"/>
    <property type="project" value="TreeGrafter"/>
</dbReference>
<proteinExistence type="inferred from homology"/>
<dbReference type="AlphaFoldDB" id="A0A379WK67"/>
<feature type="binding site" evidence="12">
    <location>
        <position position="18"/>
    </location>
    <ligand>
        <name>Fe cation</name>
        <dbReference type="ChEBI" id="CHEBI:24875"/>
        <label>1</label>
    </ligand>
</feature>
<feature type="binding site" evidence="12">
    <location>
        <position position="51"/>
    </location>
    <ligand>
        <name>Fe cation</name>
        <dbReference type="ChEBI" id="CHEBI:24875"/>
        <label>2</label>
    </ligand>
</feature>
<evidence type="ECO:0000256" key="8">
    <source>
        <dbReference type="ARBA" id="ARBA00022723"/>
    </source>
</evidence>
<dbReference type="PANTHER" id="PTHR30295">
    <property type="entry name" value="BACTERIOFERRITIN"/>
    <property type="match status" value="1"/>
</dbReference>
<protein>
    <recommendedName>
        <fullName evidence="5 11">Bacterioferritin</fullName>
        <ecNumber evidence="4 11">1.16.3.1</ecNumber>
    </recommendedName>
</protein>
<sequence>MKGDVKIINYLNKLLGNELVAINQYFLHARMFKNWGLTRLNDVEYHESIDEMKHADKYIERILFLEGIPNLQDLGKLGIGEDVEEMLRSDLRLELEGAKDLREAIAYADSVHDYVSRDMMIEILADEEGHIDWLETELDLIAKLGMQNYLHHKLRLPINRLERKLSNLL</sequence>
<feature type="binding site" evidence="12">
    <location>
        <position position="130"/>
    </location>
    <ligand>
        <name>Fe cation</name>
        <dbReference type="ChEBI" id="CHEBI:24875"/>
        <label>2</label>
    </ligand>
</feature>
<dbReference type="InterPro" id="IPR009078">
    <property type="entry name" value="Ferritin-like_SF"/>
</dbReference>
<comment type="catalytic activity">
    <reaction evidence="11">
        <text>4 Fe(2+) + O2 + 4 H(+) = 4 Fe(3+) + 2 H2O</text>
        <dbReference type="Rhea" id="RHEA:11148"/>
        <dbReference type="ChEBI" id="CHEBI:15377"/>
        <dbReference type="ChEBI" id="CHEBI:15378"/>
        <dbReference type="ChEBI" id="CHEBI:15379"/>
        <dbReference type="ChEBI" id="CHEBI:29033"/>
        <dbReference type="ChEBI" id="CHEBI:29034"/>
        <dbReference type="EC" id="1.16.3.1"/>
    </reaction>
</comment>
<feature type="binding site" evidence="12">
    <location>
        <position position="127"/>
    </location>
    <ligand>
        <name>Fe cation</name>
        <dbReference type="ChEBI" id="CHEBI:24875"/>
        <label>2</label>
    </ligand>
</feature>
<evidence type="ECO:0000256" key="10">
    <source>
        <dbReference type="ARBA" id="ARBA00036243"/>
    </source>
</evidence>
<organism evidence="15 16">
    <name type="scientific">Salmonella enterica I</name>
    <dbReference type="NCBI Taxonomy" id="59201"/>
    <lineage>
        <taxon>Bacteria</taxon>
        <taxon>Pseudomonadati</taxon>
        <taxon>Pseudomonadota</taxon>
        <taxon>Gammaproteobacteria</taxon>
        <taxon>Enterobacterales</taxon>
        <taxon>Enterobacteriaceae</taxon>
        <taxon>Salmonella</taxon>
    </lineage>
</organism>
<dbReference type="PRINTS" id="PR00601">
    <property type="entry name" value="BACFERRITIN"/>
</dbReference>
<dbReference type="GO" id="GO:0006826">
    <property type="term" value="P:iron ion transport"/>
    <property type="evidence" value="ECO:0007669"/>
    <property type="project" value="InterPro"/>
</dbReference>
<comment type="function">
    <text evidence="11">Iron-storage protein, whose ferroxidase center binds Fe(2+), oxidizes it using dioxygen to Fe(3+), and participates in the subsequent Fe(3+) oxide mineral core formation within the central cavity of the BFR protein shell.</text>
</comment>
<evidence type="ECO:0000256" key="3">
    <source>
        <dbReference type="ARBA" id="ARBA00008093"/>
    </source>
</evidence>
<evidence type="ECO:0000256" key="13">
    <source>
        <dbReference type="RuleBase" id="RU000623"/>
    </source>
</evidence>
<dbReference type="FunFam" id="1.20.1260.10:FF:000005">
    <property type="entry name" value="Bacterioferritin"/>
    <property type="match status" value="1"/>
</dbReference>
<dbReference type="InterPro" id="IPR012347">
    <property type="entry name" value="Ferritin-like"/>
</dbReference>
<dbReference type="PANTHER" id="PTHR30295:SF0">
    <property type="entry name" value="BACTERIOFERRITIN"/>
    <property type="match status" value="1"/>
</dbReference>
<evidence type="ECO:0000313" key="15">
    <source>
        <dbReference type="EMBL" id="SUH34529.1"/>
    </source>
</evidence>
<keyword evidence="8 11" id="KW-0479">Metal-binding</keyword>
<dbReference type="InterPro" id="IPR009040">
    <property type="entry name" value="Ferritin-like_diiron"/>
</dbReference>
<dbReference type="PIRSF" id="PIRSF002560">
    <property type="entry name" value="Bacterioferritin"/>
    <property type="match status" value="1"/>
</dbReference>
<evidence type="ECO:0000256" key="4">
    <source>
        <dbReference type="ARBA" id="ARBA00013107"/>
    </source>
</evidence>
<comment type="cofactor">
    <cofactor evidence="2">
        <name>heme b</name>
        <dbReference type="ChEBI" id="CHEBI:60344"/>
    </cofactor>
</comment>
<feature type="binding site" evidence="12">
    <location>
        <position position="50"/>
    </location>
    <ligand>
        <name>Fe cation</name>
        <dbReference type="ChEBI" id="CHEBI:24875"/>
        <label>3</label>
    </ligand>
</feature>
<comment type="similarity">
    <text evidence="3 11 13">Belongs to the bacterioferritin family.</text>
</comment>
<dbReference type="CDD" id="cd00907">
    <property type="entry name" value="Bacterioferritin"/>
    <property type="match status" value="1"/>
</dbReference>
<dbReference type="EC" id="1.16.3.1" evidence="4 11"/>
<comment type="cofactor">
    <cofactor evidence="1">
        <name>Fe cation</name>
        <dbReference type="ChEBI" id="CHEBI:24875"/>
    </cofactor>
</comment>
<feature type="binding site" description="axial binding residue" evidence="12">
    <location>
        <position position="52"/>
    </location>
    <ligand>
        <name>heme b</name>
        <dbReference type="ChEBI" id="CHEBI:60344"/>
        <note>ligand shared between dimeric partners</note>
    </ligand>
    <ligandPart>
        <name>Fe</name>
        <dbReference type="ChEBI" id="CHEBI:18248"/>
    </ligandPart>
</feature>
<dbReference type="GO" id="GO:0006879">
    <property type="term" value="P:intracellular iron ion homeostasis"/>
    <property type="evidence" value="ECO:0007669"/>
    <property type="project" value="UniProtKB-KW"/>
</dbReference>
<evidence type="ECO:0000256" key="12">
    <source>
        <dbReference type="PIRSR" id="PIRSR002560-1"/>
    </source>
</evidence>
<keyword evidence="7 13" id="KW-0349">Heme</keyword>
<name>A0A379WK67_SALET</name>
<feature type="binding site" evidence="12">
    <location>
        <position position="54"/>
    </location>
    <ligand>
        <name>Fe cation</name>
        <dbReference type="ChEBI" id="CHEBI:24875"/>
        <label>1</label>
    </ligand>
</feature>
<evidence type="ECO:0000256" key="6">
    <source>
        <dbReference type="ARBA" id="ARBA00022434"/>
    </source>
</evidence>
<dbReference type="GO" id="GO:0140315">
    <property type="term" value="F:iron ion sequestering activity"/>
    <property type="evidence" value="ECO:0007669"/>
    <property type="project" value="UniProtKB-ARBA"/>
</dbReference>
<evidence type="ECO:0000256" key="2">
    <source>
        <dbReference type="ARBA" id="ARBA00001970"/>
    </source>
</evidence>
<feature type="binding site" evidence="12">
    <location>
        <position position="127"/>
    </location>
    <ligand>
        <name>Fe cation</name>
        <dbReference type="ChEBI" id="CHEBI:24875"/>
        <label>1</label>
    </ligand>
</feature>
<evidence type="ECO:0000256" key="7">
    <source>
        <dbReference type="ARBA" id="ARBA00022617"/>
    </source>
</evidence>
<evidence type="ECO:0000256" key="5">
    <source>
        <dbReference type="ARBA" id="ARBA00019061"/>
    </source>
</evidence>
<feature type="binding site" evidence="12">
    <location>
        <position position="46"/>
    </location>
    <ligand>
        <name>Fe cation</name>
        <dbReference type="ChEBI" id="CHEBI:24875"/>
        <label>3</label>
    </ligand>
</feature>
<dbReference type="Pfam" id="PF00210">
    <property type="entry name" value="Ferritin"/>
    <property type="match status" value="1"/>
</dbReference>
<feature type="binding site" evidence="12">
    <location>
        <position position="51"/>
    </location>
    <ligand>
        <name>Fe cation</name>
        <dbReference type="ChEBI" id="CHEBI:24875"/>
        <label>1</label>
    </ligand>
</feature>